<evidence type="ECO:0000259" key="6">
    <source>
        <dbReference type="PROSITE" id="PS50110"/>
    </source>
</evidence>
<proteinExistence type="predicted"/>
<dbReference type="InterPro" id="IPR011006">
    <property type="entry name" value="CheY-like_superfamily"/>
</dbReference>
<reference evidence="7 8" key="1">
    <citation type="submission" date="2012-12" db="EMBL/GenBank/DDBJ databases">
        <title>Novel taxa of Listeriaceae from agricultural environments in the United States.</title>
        <authorList>
            <person name="den Bakker H.C."/>
            <person name="Allred A."/>
            <person name="Warchocki S."/>
            <person name="Wright E.M."/>
            <person name="Burrell A."/>
            <person name="Nightingale K.K."/>
            <person name="Kephart D."/>
            <person name="Wiedmann M."/>
        </authorList>
    </citation>
    <scope>NUCLEOTIDE SEQUENCE [LARGE SCALE GENOMIC DNA]</scope>
    <source>
        <strain evidence="7 8">FSL F6-1037</strain>
    </source>
</reference>
<dbReference type="InterPro" id="IPR001789">
    <property type="entry name" value="Sig_transdc_resp-reg_receiver"/>
</dbReference>
<evidence type="ECO:0000313" key="8">
    <source>
        <dbReference type="Proteomes" id="UP000019243"/>
    </source>
</evidence>
<evidence type="ECO:0000256" key="2">
    <source>
        <dbReference type="ARBA" id="ARBA00023125"/>
    </source>
</evidence>
<dbReference type="GO" id="GO:0003700">
    <property type="term" value="F:DNA-binding transcription factor activity"/>
    <property type="evidence" value="ECO:0007669"/>
    <property type="project" value="InterPro"/>
</dbReference>
<dbReference type="PATRIC" id="fig|1265861.3.peg.1923"/>
<dbReference type="PANTHER" id="PTHR43280:SF28">
    <property type="entry name" value="HTH-TYPE TRANSCRIPTIONAL ACTIVATOR RHAS"/>
    <property type="match status" value="1"/>
</dbReference>
<dbReference type="RefSeq" id="WP_035315129.1">
    <property type="nucleotide sequence ID" value="NZ_AODH01000040.1"/>
</dbReference>
<organism evidence="7 8">
    <name type="scientific">Brochothrix campestris FSL F6-1037</name>
    <dbReference type="NCBI Taxonomy" id="1265861"/>
    <lineage>
        <taxon>Bacteria</taxon>
        <taxon>Bacillati</taxon>
        <taxon>Bacillota</taxon>
        <taxon>Bacilli</taxon>
        <taxon>Bacillales</taxon>
        <taxon>Listeriaceae</taxon>
        <taxon>Brochothrix</taxon>
    </lineage>
</organism>
<feature type="domain" description="HTH araC/xylS-type" evidence="5">
    <location>
        <begin position="161"/>
        <end position="259"/>
    </location>
</feature>
<dbReference type="PROSITE" id="PS01124">
    <property type="entry name" value="HTH_ARAC_FAMILY_2"/>
    <property type="match status" value="1"/>
</dbReference>
<dbReference type="STRING" id="1265861.BCAMP_09815"/>
<keyword evidence="4" id="KW-0597">Phosphoprotein</keyword>
<evidence type="ECO:0000256" key="3">
    <source>
        <dbReference type="ARBA" id="ARBA00023163"/>
    </source>
</evidence>
<keyword evidence="8" id="KW-1185">Reference proteome</keyword>
<dbReference type="InterPro" id="IPR009057">
    <property type="entry name" value="Homeodomain-like_sf"/>
</dbReference>
<dbReference type="Gene3D" id="3.40.50.2300">
    <property type="match status" value="1"/>
</dbReference>
<feature type="domain" description="Response regulatory" evidence="6">
    <location>
        <begin position="3"/>
        <end position="120"/>
    </location>
</feature>
<keyword evidence="2" id="KW-0238">DNA-binding</keyword>
<dbReference type="Pfam" id="PF12833">
    <property type="entry name" value="HTH_18"/>
    <property type="match status" value="1"/>
</dbReference>
<dbReference type="SMART" id="SM00448">
    <property type="entry name" value="REC"/>
    <property type="match status" value="1"/>
</dbReference>
<dbReference type="PANTHER" id="PTHR43280">
    <property type="entry name" value="ARAC-FAMILY TRANSCRIPTIONAL REGULATOR"/>
    <property type="match status" value="1"/>
</dbReference>
<dbReference type="Proteomes" id="UP000019243">
    <property type="component" value="Unassembled WGS sequence"/>
</dbReference>
<evidence type="ECO:0000256" key="1">
    <source>
        <dbReference type="ARBA" id="ARBA00023015"/>
    </source>
</evidence>
<dbReference type="CDD" id="cd17536">
    <property type="entry name" value="REC_YesN-like"/>
    <property type="match status" value="1"/>
</dbReference>
<evidence type="ECO:0000259" key="5">
    <source>
        <dbReference type="PROSITE" id="PS01124"/>
    </source>
</evidence>
<accession>W7CEB3</accession>
<dbReference type="Gene3D" id="1.10.10.60">
    <property type="entry name" value="Homeodomain-like"/>
    <property type="match status" value="2"/>
</dbReference>
<gene>
    <name evidence="7" type="ORF">BCAMP_09815</name>
</gene>
<dbReference type="GO" id="GO:0043565">
    <property type="term" value="F:sequence-specific DNA binding"/>
    <property type="evidence" value="ECO:0007669"/>
    <property type="project" value="InterPro"/>
</dbReference>
<dbReference type="SUPFAM" id="SSF46689">
    <property type="entry name" value="Homeodomain-like"/>
    <property type="match status" value="2"/>
</dbReference>
<feature type="modified residue" description="4-aspartylphosphate" evidence="4">
    <location>
        <position position="55"/>
    </location>
</feature>
<dbReference type="GO" id="GO:0000160">
    <property type="term" value="P:phosphorelay signal transduction system"/>
    <property type="evidence" value="ECO:0007669"/>
    <property type="project" value="InterPro"/>
</dbReference>
<dbReference type="InterPro" id="IPR018060">
    <property type="entry name" value="HTH_AraC"/>
</dbReference>
<dbReference type="SMART" id="SM00342">
    <property type="entry name" value="HTH_ARAC"/>
    <property type="match status" value="1"/>
</dbReference>
<dbReference type="Pfam" id="PF00072">
    <property type="entry name" value="Response_reg"/>
    <property type="match status" value="1"/>
</dbReference>
<dbReference type="AlphaFoldDB" id="W7CEB3"/>
<dbReference type="OrthoDB" id="9790669at2"/>
<evidence type="ECO:0000256" key="4">
    <source>
        <dbReference type="PROSITE-ProRule" id="PRU00169"/>
    </source>
</evidence>
<dbReference type="SUPFAM" id="SSF52172">
    <property type="entry name" value="CheY-like"/>
    <property type="match status" value="1"/>
</dbReference>
<name>W7CEB3_9LIST</name>
<keyword evidence="3" id="KW-0804">Transcription</keyword>
<dbReference type="PROSITE" id="PS50110">
    <property type="entry name" value="RESPONSE_REGULATORY"/>
    <property type="match status" value="1"/>
</dbReference>
<keyword evidence="1" id="KW-0805">Transcription regulation</keyword>
<evidence type="ECO:0000313" key="7">
    <source>
        <dbReference type="EMBL" id="EUJ37649.1"/>
    </source>
</evidence>
<dbReference type="EMBL" id="AODH01000040">
    <property type="protein sequence ID" value="EUJ37649.1"/>
    <property type="molecule type" value="Genomic_DNA"/>
</dbReference>
<sequence length="264" mass="30590">MLKVLLVDDEDIIREGLKMSVNWQKAGCVICGEASDGHSAVQQIEAIKPDIVLLDINMPLMSGLDVLKYFEGKAFVFLTIIISGYNDFNKAKQAIRYGVTDYLLKPLNHDELEDVLTRCKDRRTVQKQYELFNQKIQEVSHRELFVFNQTEKTTISSKSVQALLTLIEEHYAEKITVTDVAEQVNRSKTHLNKRFKALTGYTFNDYLNRYRIAQAIIRLEKGEDKISTIALDVGFNNYRYFIDIFKKYTHLLPSEFVQYSKTPR</sequence>
<protein>
    <submittedName>
        <fullName evidence="7">Response regulator</fullName>
    </submittedName>
</protein>
<comment type="caution">
    <text evidence="7">The sequence shown here is derived from an EMBL/GenBank/DDBJ whole genome shotgun (WGS) entry which is preliminary data.</text>
</comment>